<sequence>MHIAHSAFRNKTKAGHAQLSTPEMQQRIAAYHATCKKYKQEIAAIQKYLPGWMPAFDAALSR</sequence>
<reference evidence="2 3" key="1">
    <citation type="journal article" date="2017" name="Int. J. Syst. Evol. Microbiol.">
        <title>Mucilaginibacterpsychrotolerans sp. nov., isolated from peatlands.</title>
        <authorList>
            <person name="Deng Y."/>
            <person name="Shen L."/>
            <person name="Xu B."/>
            <person name="Liu Y."/>
            <person name="Gu Z."/>
            <person name="Liu H."/>
            <person name="Zhou Y."/>
        </authorList>
    </citation>
    <scope>NUCLEOTIDE SEQUENCE [LARGE SCALE GENOMIC DNA]</scope>
    <source>
        <strain evidence="2 3">NH7-4</strain>
    </source>
</reference>
<comment type="caution">
    <text evidence="2">The sequence shown here is derived from an EMBL/GenBank/DDBJ whole genome shotgun (WGS) entry which is preliminary data.</text>
</comment>
<feature type="region of interest" description="Disordered" evidence="1">
    <location>
        <begin position="1"/>
        <end position="21"/>
    </location>
</feature>
<organism evidence="2 3">
    <name type="scientific">Mucilaginibacter psychrotolerans</name>
    <dbReference type="NCBI Taxonomy" id="1524096"/>
    <lineage>
        <taxon>Bacteria</taxon>
        <taxon>Pseudomonadati</taxon>
        <taxon>Bacteroidota</taxon>
        <taxon>Sphingobacteriia</taxon>
        <taxon>Sphingobacteriales</taxon>
        <taxon>Sphingobacteriaceae</taxon>
        <taxon>Mucilaginibacter</taxon>
    </lineage>
</organism>
<dbReference type="RefSeq" id="WP_133236395.1">
    <property type="nucleotide sequence ID" value="NZ_SOZE01000046.1"/>
</dbReference>
<dbReference type="AlphaFoldDB" id="A0A4Y8S4M4"/>
<evidence type="ECO:0000313" key="3">
    <source>
        <dbReference type="Proteomes" id="UP000297540"/>
    </source>
</evidence>
<gene>
    <name evidence="2" type="ORF">E2R66_26150</name>
</gene>
<proteinExistence type="predicted"/>
<name>A0A4Y8S4M4_9SPHI</name>
<evidence type="ECO:0000313" key="2">
    <source>
        <dbReference type="EMBL" id="TFF33417.1"/>
    </source>
</evidence>
<evidence type="ECO:0000256" key="1">
    <source>
        <dbReference type="SAM" id="MobiDB-lite"/>
    </source>
</evidence>
<protein>
    <submittedName>
        <fullName evidence="2">Uncharacterized protein</fullName>
    </submittedName>
</protein>
<dbReference type="Proteomes" id="UP000297540">
    <property type="component" value="Unassembled WGS sequence"/>
</dbReference>
<keyword evidence="3" id="KW-1185">Reference proteome</keyword>
<accession>A0A4Y8S4M4</accession>
<dbReference type="EMBL" id="SOZE01000046">
    <property type="protein sequence ID" value="TFF33417.1"/>
    <property type="molecule type" value="Genomic_DNA"/>
</dbReference>
<dbReference type="OrthoDB" id="800062at2"/>